<dbReference type="SUPFAM" id="SSF55961">
    <property type="entry name" value="Bet v1-like"/>
    <property type="match status" value="1"/>
</dbReference>
<accession>A0ABV6RNE0</accession>
<keyword evidence="2" id="KW-1185">Reference proteome</keyword>
<dbReference type="Gene3D" id="3.30.530.20">
    <property type="match status" value="1"/>
</dbReference>
<name>A0ABV6RNE0_9GAMM</name>
<protein>
    <submittedName>
        <fullName evidence="1">SRPBCC family protein</fullName>
    </submittedName>
</protein>
<dbReference type="InterPro" id="IPR019587">
    <property type="entry name" value="Polyketide_cyclase/dehydratase"/>
</dbReference>
<dbReference type="Proteomes" id="UP001589896">
    <property type="component" value="Unassembled WGS sequence"/>
</dbReference>
<evidence type="ECO:0000313" key="2">
    <source>
        <dbReference type="Proteomes" id="UP001589896"/>
    </source>
</evidence>
<dbReference type="EMBL" id="JBHLTG010000002">
    <property type="protein sequence ID" value="MFC0678476.1"/>
    <property type="molecule type" value="Genomic_DNA"/>
</dbReference>
<sequence length="147" mass="16380">MATNYRLISCSPGDVFDVLADGWLFPTWVVGASRMRNVDDEWPRPGSKLHHSFGTWPLLVNDETTMLEWDPPRHAALKPKGWPIGEAIVSLDVKPRGEGCVVRLTEKPVAGPATMVPSWLLDAMLHQRNVETLRRLAFVAEGRPGTL</sequence>
<organism evidence="1 2">
    <name type="scientific">Lysobacter korlensis</name>
    <dbReference type="NCBI Taxonomy" id="553636"/>
    <lineage>
        <taxon>Bacteria</taxon>
        <taxon>Pseudomonadati</taxon>
        <taxon>Pseudomonadota</taxon>
        <taxon>Gammaproteobacteria</taxon>
        <taxon>Lysobacterales</taxon>
        <taxon>Lysobacteraceae</taxon>
        <taxon>Lysobacter</taxon>
    </lineage>
</organism>
<reference evidence="1 2" key="1">
    <citation type="submission" date="2024-09" db="EMBL/GenBank/DDBJ databases">
        <authorList>
            <person name="Sun Q."/>
            <person name="Mori K."/>
        </authorList>
    </citation>
    <scope>NUCLEOTIDE SEQUENCE [LARGE SCALE GENOMIC DNA]</scope>
    <source>
        <strain evidence="1 2">KCTC 23076</strain>
    </source>
</reference>
<dbReference type="CDD" id="cd07812">
    <property type="entry name" value="SRPBCC"/>
    <property type="match status" value="1"/>
</dbReference>
<evidence type="ECO:0000313" key="1">
    <source>
        <dbReference type="EMBL" id="MFC0678476.1"/>
    </source>
</evidence>
<dbReference type="Pfam" id="PF10604">
    <property type="entry name" value="Polyketide_cyc2"/>
    <property type="match status" value="1"/>
</dbReference>
<dbReference type="InterPro" id="IPR023393">
    <property type="entry name" value="START-like_dom_sf"/>
</dbReference>
<dbReference type="RefSeq" id="WP_386668367.1">
    <property type="nucleotide sequence ID" value="NZ_JBHLTG010000002.1"/>
</dbReference>
<proteinExistence type="predicted"/>
<gene>
    <name evidence="1" type="ORF">ACFFGH_11565</name>
</gene>
<comment type="caution">
    <text evidence="1">The sequence shown here is derived from an EMBL/GenBank/DDBJ whole genome shotgun (WGS) entry which is preliminary data.</text>
</comment>